<name>A0ABS9TUJ8_9PSEU</name>
<evidence type="ECO:0000313" key="3">
    <source>
        <dbReference type="Proteomes" id="UP001299970"/>
    </source>
</evidence>
<feature type="compositionally biased region" description="Basic residues" evidence="1">
    <location>
        <begin position="1"/>
        <end position="10"/>
    </location>
</feature>
<proteinExistence type="predicted"/>
<protein>
    <submittedName>
        <fullName evidence="2">Uncharacterized protein</fullName>
    </submittedName>
</protein>
<evidence type="ECO:0000256" key="1">
    <source>
        <dbReference type="SAM" id="MobiDB-lite"/>
    </source>
</evidence>
<keyword evidence="3" id="KW-1185">Reference proteome</keyword>
<feature type="compositionally biased region" description="Polar residues" evidence="1">
    <location>
        <begin position="27"/>
        <end position="44"/>
    </location>
</feature>
<gene>
    <name evidence="2" type="ORF">MMF94_40900</name>
</gene>
<accession>A0ABS9TUJ8</accession>
<organism evidence="2 3">
    <name type="scientific">Pseudonocardia alaniniphila</name>
    <dbReference type="NCBI Taxonomy" id="75291"/>
    <lineage>
        <taxon>Bacteria</taxon>
        <taxon>Bacillati</taxon>
        <taxon>Actinomycetota</taxon>
        <taxon>Actinomycetes</taxon>
        <taxon>Pseudonocardiales</taxon>
        <taxon>Pseudonocardiaceae</taxon>
        <taxon>Pseudonocardia</taxon>
    </lineage>
</organism>
<sequence>MTSRIRHARSTHVLPNASSHSVARATTGGSSPAQDRRSTAVTCSSATRAISMPWNSARTACQADPGANPCLLRATARSAGMDCSSS</sequence>
<feature type="region of interest" description="Disordered" evidence="1">
    <location>
        <begin position="1"/>
        <end position="44"/>
    </location>
</feature>
<dbReference type="EMBL" id="JAKXMK010000056">
    <property type="protein sequence ID" value="MCH6172078.1"/>
    <property type="molecule type" value="Genomic_DNA"/>
</dbReference>
<comment type="caution">
    <text evidence="2">The sequence shown here is derived from an EMBL/GenBank/DDBJ whole genome shotgun (WGS) entry which is preliminary data.</text>
</comment>
<reference evidence="2 3" key="1">
    <citation type="submission" date="2022-03" db="EMBL/GenBank/DDBJ databases">
        <title>Pseudonocardia alaer sp. nov., a novel actinomycete isolated from reed forest soil.</title>
        <authorList>
            <person name="Wang L."/>
        </authorList>
    </citation>
    <scope>NUCLEOTIDE SEQUENCE [LARGE SCALE GENOMIC DNA]</scope>
    <source>
        <strain evidence="2 3">Y-16303</strain>
    </source>
</reference>
<evidence type="ECO:0000313" key="2">
    <source>
        <dbReference type="EMBL" id="MCH6172078.1"/>
    </source>
</evidence>
<dbReference type="RefSeq" id="WP_241042885.1">
    <property type="nucleotide sequence ID" value="NZ_JAKXMK010000056.1"/>
</dbReference>
<dbReference type="Proteomes" id="UP001299970">
    <property type="component" value="Unassembled WGS sequence"/>
</dbReference>